<dbReference type="Pfam" id="PF17963">
    <property type="entry name" value="Big_9"/>
    <property type="match status" value="1"/>
</dbReference>
<dbReference type="GO" id="GO:0005509">
    <property type="term" value="F:calcium ion binding"/>
    <property type="evidence" value="ECO:0007669"/>
    <property type="project" value="InterPro"/>
</dbReference>
<dbReference type="InterPro" id="IPR002126">
    <property type="entry name" value="Cadherin-like_dom"/>
</dbReference>
<evidence type="ECO:0000313" key="2">
    <source>
        <dbReference type="EMBL" id="GAM63395.1"/>
    </source>
</evidence>
<organism evidence="2 3">
    <name type="scientific">Vibrio ishigakensis</name>
    <dbReference type="NCBI Taxonomy" id="1481914"/>
    <lineage>
        <taxon>Bacteria</taxon>
        <taxon>Pseudomonadati</taxon>
        <taxon>Pseudomonadota</taxon>
        <taxon>Gammaproteobacteria</taxon>
        <taxon>Vibrionales</taxon>
        <taxon>Vibrionaceae</taxon>
        <taxon>Vibrio</taxon>
    </lineage>
</organism>
<proteinExistence type="predicted"/>
<dbReference type="InterPro" id="IPR010221">
    <property type="entry name" value="VCBS_dom"/>
</dbReference>
<dbReference type="InterPro" id="IPR015919">
    <property type="entry name" value="Cadherin-like_sf"/>
</dbReference>
<dbReference type="Gene3D" id="2.60.40.10">
    <property type="entry name" value="Immunoglobulins"/>
    <property type="match status" value="1"/>
</dbReference>
<dbReference type="NCBIfam" id="TIGR01965">
    <property type="entry name" value="VCBS_repeat"/>
    <property type="match status" value="2"/>
</dbReference>
<reference evidence="2 3" key="1">
    <citation type="submission" date="2015-01" db="EMBL/GenBank/DDBJ databases">
        <title>Vibrio sp. C5 JCM 19232 whole genome shotgun sequence.</title>
        <authorList>
            <person name="Sawabe T."/>
            <person name="Meirelles P."/>
            <person name="Feng G."/>
            <person name="Sayaka M."/>
            <person name="Hattori M."/>
            <person name="Ohkuma M."/>
        </authorList>
    </citation>
    <scope>NUCLEOTIDE SEQUENCE [LARGE SCALE GENOMIC DNA]</scope>
    <source>
        <strain evidence="2 3">JCM19232</strain>
    </source>
</reference>
<dbReference type="Proteomes" id="UP000031670">
    <property type="component" value="Unassembled WGS sequence"/>
</dbReference>
<dbReference type="GO" id="GO:0007156">
    <property type="term" value="P:homophilic cell adhesion via plasma membrane adhesion molecules"/>
    <property type="evidence" value="ECO:0007669"/>
    <property type="project" value="InterPro"/>
</dbReference>
<protein>
    <submittedName>
        <fullName evidence="2">RTX toxin</fullName>
    </submittedName>
</protein>
<evidence type="ECO:0000313" key="3">
    <source>
        <dbReference type="Proteomes" id="UP000031670"/>
    </source>
</evidence>
<dbReference type="InterPro" id="IPR013783">
    <property type="entry name" value="Ig-like_fold"/>
</dbReference>
<dbReference type="EMBL" id="BBSA01000008">
    <property type="protein sequence ID" value="GAM63395.1"/>
    <property type="molecule type" value="Genomic_DNA"/>
</dbReference>
<comment type="caution">
    <text evidence="2">The sequence shown here is derived from an EMBL/GenBank/DDBJ whole genome shotgun (WGS) entry which is preliminary data.</text>
</comment>
<name>A0A0B8P9C5_9VIBR</name>
<sequence>MHDGEHLTDSLVVQSADGSATEKLTVVIEGTNDAPVFSAINDAMGSEGGSIFHGRVSATDIDDSSLTYSVKNPPAGFTLDPDGLWHFDPSDPAYNSIAEGQRKDLVIAVEVSDGHGGTDVQDLTIHVLGTNDVPTVTPVQNLQVSDNDSSFKFSATDFGLHDVDGDNLDTVTFSSVSGPYGALSYLDAKGNTVEVHSGDSVPTDRLDTLEFFFKGRVQSGEHIDLEYTTNDGHGDSSPGTLTVTVEHHVSPPPPPAPAPTVQSIADEPMQDVPVETVTLESLGANHETRLGAQAYLDQLGITEPQHQMGDQAMPRDLDLVLSSDTALVLDEHGIPVMMRVLQPQMSITIMKIMIRLSIYMS</sequence>
<dbReference type="PROSITE" id="PS50268">
    <property type="entry name" value="CADHERIN_2"/>
    <property type="match status" value="1"/>
</dbReference>
<feature type="domain" description="Cadherin" evidence="1">
    <location>
        <begin position="49"/>
        <end position="136"/>
    </location>
</feature>
<accession>A0A0B8P9C5</accession>
<dbReference type="AlphaFoldDB" id="A0A0B8P9C5"/>
<dbReference type="SUPFAM" id="SSF49313">
    <property type="entry name" value="Cadherin-like"/>
    <property type="match status" value="1"/>
</dbReference>
<reference evidence="2 3" key="2">
    <citation type="submission" date="2015-01" db="EMBL/GenBank/DDBJ databases">
        <authorList>
            <consortium name="NBRP consortium"/>
            <person name="Sawabe T."/>
            <person name="Meirelles P."/>
            <person name="Feng G."/>
            <person name="Sayaka M."/>
            <person name="Hattori M."/>
            <person name="Ohkuma M."/>
        </authorList>
    </citation>
    <scope>NUCLEOTIDE SEQUENCE [LARGE SCALE GENOMIC DNA]</scope>
    <source>
        <strain evidence="2 3">JCM19232</strain>
    </source>
</reference>
<evidence type="ECO:0000259" key="1">
    <source>
        <dbReference type="PROSITE" id="PS50268"/>
    </source>
</evidence>
<gene>
    <name evidence="2" type="ORF">JCM19232_1542</name>
</gene>
<dbReference type="GO" id="GO:0016020">
    <property type="term" value="C:membrane"/>
    <property type="evidence" value="ECO:0007669"/>
    <property type="project" value="InterPro"/>
</dbReference>